<reference evidence="1 2" key="1">
    <citation type="submission" date="2020-08" db="EMBL/GenBank/DDBJ databases">
        <title>Sequencing the genomes of 1000 actinobacteria strains.</title>
        <authorList>
            <person name="Klenk H.-P."/>
        </authorList>
    </citation>
    <scope>NUCLEOTIDE SEQUENCE [LARGE SCALE GENOMIC DNA]</scope>
    <source>
        <strain evidence="1 2">DSM 44551</strain>
    </source>
</reference>
<dbReference type="RefSeq" id="WP_184393206.1">
    <property type="nucleotide sequence ID" value="NZ_BAAAJD010000014.1"/>
</dbReference>
<evidence type="ECO:0000313" key="1">
    <source>
        <dbReference type="EMBL" id="MBB5433443.1"/>
    </source>
</evidence>
<keyword evidence="2" id="KW-1185">Reference proteome</keyword>
<dbReference type="Proteomes" id="UP000572635">
    <property type="component" value="Unassembled WGS sequence"/>
</dbReference>
<gene>
    <name evidence="1" type="ORF">HDA36_003527</name>
</gene>
<accession>A0A7W8QPE6</accession>
<dbReference type="AlphaFoldDB" id="A0A7W8QPE6"/>
<protein>
    <submittedName>
        <fullName evidence="1">Uncharacterized protein</fullName>
    </submittedName>
</protein>
<comment type="caution">
    <text evidence="1">The sequence shown here is derived from an EMBL/GenBank/DDBJ whole genome shotgun (WGS) entry which is preliminary data.</text>
</comment>
<sequence>MSVDMGDRWRFTSALLGEDAAPPPDGPSPRVVRGVVLDVSRHMLVLATPEGEERFLFEEATRFWRGREAAPRELRLGDDVLARCAPGGRWVVDRVWARLGRVTGTITEVDGETVRVDPGHGRPAATAVVPYRSSGRMAVRHPNLRPGYLFDAIGLRRDGVVEASVPATTQAPYPVHRSPHRPPVRTMPPAVSAIVTWYDPAAGRAAHDDPRALLLGAAYPALDSGDDCGPGCDRTDPCLPLPRLSIGVTLTLTNDETGERAAVPVIDCASALSRFCDRCRDSGAEARGRLAELTLPSFVALGGRPEAGCLPATLRVG</sequence>
<dbReference type="EMBL" id="JACHDB010000001">
    <property type="protein sequence ID" value="MBB5433443.1"/>
    <property type="molecule type" value="Genomic_DNA"/>
</dbReference>
<proteinExistence type="predicted"/>
<organism evidence="1 2">
    <name type="scientific">Nocardiopsis composta</name>
    <dbReference type="NCBI Taxonomy" id="157465"/>
    <lineage>
        <taxon>Bacteria</taxon>
        <taxon>Bacillati</taxon>
        <taxon>Actinomycetota</taxon>
        <taxon>Actinomycetes</taxon>
        <taxon>Streptosporangiales</taxon>
        <taxon>Nocardiopsidaceae</taxon>
        <taxon>Nocardiopsis</taxon>
    </lineage>
</organism>
<evidence type="ECO:0000313" key="2">
    <source>
        <dbReference type="Proteomes" id="UP000572635"/>
    </source>
</evidence>
<name>A0A7W8QPE6_9ACTN</name>